<organism evidence="2 3">
    <name type="scientific">Lithospermum erythrorhizon</name>
    <name type="common">Purple gromwell</name>
    <name type="synonym">Lithospermum officinale var. erythrorhizon</name>
    <dbReference type="NCBI Taxonomy" id="34254"/>
    <lineage>
        <taxon>Eukaryota</taxon>
        <taxon>Viridiplantae</taxon>
        <taxon>Streptophyta</taxon>
        <taxon>Embryophyta</taxon>
        <taxon>Tracheophyta</taxon>
        <taxon>Spermatophyta</taxon>
        <taxon>Magnoliopsida</taxon>
        <taxon>eudicotyledons</taxon>
        <taxon>Gunneridae</taxon>
        <taxon>Pentapetalae</taxon>
        <taxon>asterids</taxon>
        <taxon>lamiids</taxon>
        <taxon>Boraginales</taxon>
        <taxon>Boraginaceae</taxon>
        <taxon>Boraginoideae</taxon>
        <taxon>Lithospermeae</taxon>
        <taxon>Lithospermum</taxon>
    </lineage>
</organism>
<evidence type="ECO:0000313" key="2">
    <source>
        <dbReference type="EMBL" id="GAA0160393.1"/>
    </source>
</evidence>
<gene>
    <name evidence="2" type="ORF">LIER_16958</name>
</gene>
<sequence length="171" mass="18340">MSTIDSSIKWIQKEHKGGPPVSREFRLAYYCAVYMIWLARNAWAHDREEVSPDSIISKVKLESGGTGYLQGVIAVSSLGCILLRAALSGFGLVGGGLVGGLFVGGLYGVPPGCYAFAIFFRSDSCSLVFFVLVFESMSSVPSPNSVVLRYLGDCLLALGLSGWFGHFSPTL</sequence>
<evidence type="ECO:0000313" key="3">
    <source>
        <dbReference type="Proteomes" id="UP001454036"/>
    </source>
</evidence>
<keyword evidence="1" id="KW-0812">Transmembrane</keyword>
<proteinExistence type="predicted"/>
<dbReference type="EMBL" id="BAABME010003871">
    <property type="protein sequence ID" value="GAA0160393.1"/>
    <property type="molecule type" value="Genomic_DNA"/>
</dbReference>
<feature type="transmembrane region" description="Helical" evidence="1">
    <location>
        <begin position="114"/>
        <end position="134"/>
    </location>
</feature>
<accession>A0AAV3QAZ0</accession>
<keyword evidence="1" id="KW-1133">Transmembrane helix</keyword>
<keyword evidence="1" id="KW-0472">Membrane</keyword>
<protein>
    <submittedName>
        <fullName evidence="2">Uncharacterized protein</fullName>
    </submittedName>
</protein>
<feature type="transmembrane region" description="Helical" evidence="1">
    <location>
        <begin position="90"/>
        <end position="108"/>
    </location>
</feature>
<evidence type="ECO:0000256" key="1">
    <source>
        <dbReference type="SAM" id="Phobius"/>
    </source>
</evidence>
<reference evidence="2 3" key="1">
    <citation type="submission" date="2024-01" db="EMBL/GenBank/DDBJ databases">
        <title>The complete chloroplast genome sequence of Lithospermum erythrorhizon: insights into the phylogenetic relationship among Boraginaceae species and the maternal lineages of purple gromwells.</title>
        <authorList>
            <person name="Okada T."/>
            <person name="Watanabe K."/>
        </authorList>
    </citation>
    <scope>NUCLEOTIDE SEQUENCE [LARGE SCALE GENOMIC DNA]</scope>
</reference>
<dbReference type="AlphaFoldDB" id="A0AAV3QAZ0"/>
<keyword evidence="3" id="KW-1185">Reference proteome</keyword>
<comment type="caution">
    <text evidence="2">The sequence shown here is derived from an EMBL/GenBank/DDBJ whole genome shotgun (WGS) entry which is preliminary data.</text>
</comment>
<name>A0AAV3QAZ0_LITER</name>
<feature type="transmembrane region" description="Helical" evidence="1">
    <location>
        <begin position="146"/>
        <end position="165"/>
    </location>
</feature>
<dbReference type="Proteomes" id="UP001454036">
    <property type="component" value="Unassembled WGS sequence"/>
</dbReference>